<sequence length="94" mass="10721">MQKHTLFLVQAPYANLDKIWTELPLMAQANDSIVVMGEALLHIPENILAAFPPIYCLSNEQNLLNDSVKDRMSIIEYSQFADLVLQFERSISLK</sequence>
<dbReference type="Proteomes" id="UP000075544">
    <property type="component" value="Unassembled WGS sequence"/>
</dbReference>
<proteinExistence type="predicted"/>
<gene>
    <name evidence="1" type="ORF">AVENLUH13518_02384</name>
</gene>
<dbReference type="PATRIC" id="fig|52133.19.peg.2409"/>
<dbReference type="AlphaFoldDB" id="A0A150HT34"/>
<dbReference type="EMBL" id="JRHX01000073">
    <property type="protein sequence ID" value="KXZ69538.1"/>
    <property type="molecule type" value="Genomic_DNA"/>
</dbReference>
<organism evidence="1 2">
    <name type="scientific">Acinetobacter venetianus</name>
    <dbReference type="NCBI Taxonomy" id="52133"/>
    <lineage>
        <taxon>Bacteria</taxon>
        <taxon>Pseudomonadati</taxon>
        <taxon>Pseudomonadota</taxon>
        <taxon>Gammaproteobacteria</taxon>
        <taxon>Moraxellales</taxon>
        <taxon>Moraxellaceae</taxon>
        <taxon>Acinetobacter</taxon>
    </lineage>
</organism>
<evidence type="ECO:0000313" key="2">
    <source>
        <dbReference type="Proteomes" id="UP000075544"/>
    </source>
</evidence>
<name>A0A150HT34_9GAMM</name>
<dbReference type="RefSeq" id="WP_023013575.1">
    <property type="nucleotide sequence ID" value="NZ_JRHX01000073.1"/>
</dbReference>
<accession>A0A150HT34</accession>
<comment type="caution">
    <text evidence="1">The sequence shown here is derived from an EMBL/GenBank/DDBJ whole genome shotgun (WGS) entry which is preliminary data.</text>
</comment>
<reference evidence="1 2" key="1">
    <citation type="journal article" date="2016" name="Sci. Rep.">
        <title>Genomic and phenotypic characterization of the species Acinetobacter venetianus.</title>
        <authorList>
            <person name="Fondi M."/>
            <person name="Maida I."/>
            <person name="Perrin E."/>
            <person name="Orlandini V."/>
            <person name="La Torre L."/>
            <person name="Bosi E."/>
            <person name="Negroni A."/>
            <person name="Zanaroli G."/>
            <person name="Fava F."/>
            <person name="Decorosi F."/>
            <person name="Giovannetti L."/>
            <person name="Viti C."/>
            <person name="Vaneechoutte M."/>
            <person name="Dijkshoorn L."/>
            <person name="Fani R."/>
        </authorList>
    </citation>
    <scope>NUCLEOTIDE SEQUENCE [LARGE SCALE GENOMIC DNA]</scope>
    <source>
        <strain evidence="1 2">LUH13518</strain>
    </source>
</reference>
<evidence type="ECO:0000313" key="1">
    <source>
        <dbReference type="EMBL" id="KXZ69538.1"/>
    </source>
</evidence>
<evidence type="ECO:0008006" key="3">
    <source>
        <dbReference type="Google" id="ProtNLM"/>
    </source>
</evidence>
<protein>
    <recommendedName>
        <fullName evidence="3">DsrH like protein</fullName>
    </recommendedName>
</protein>